<proteinExistence type="predicted"/>
<evidence type="ECO:0000256" key="1">
    <source>
        <dbReference type="SAM" id="Phobius"/>
    </source>
</evidence>
<gene>
    <name evidence="3" type="ORF">UU65_C0002G0266</name>
</gene>
<feature type="domain" description="LiaI-LiaF-like transmembrane region" evidence="2">
    <location>
        <begin position="1"/>
        <end position="45"/>
    </location>
</feature>
<comment type="caution">
    <text evidence="3">The sequence shown here is derived from an EMBL/GenBank/DDBJ whole genome shotgun (WGS) entry which is preliminary data.</text>
</comment>
<protein>
    <recommendedName>
        <fullName evidence="2">LiaI-LiaF-like transmembrane region domain-containing protein</fullName>
    </recommendedName>
</protein>
<dbReference type="InterPro" id="IPR043726">
    <property type="entry name" value="LiaI-LiaF-like_TM1"/>
</dbReference>
<accession>A0A0G0Z8T7</accession>
<name>A0A0G0Z8T7_UNCC2</name>
<feature type="transmembrane region" description="Helical" evidence="1">
    <location>
        <begin position="31"/>
        <end position="51"/>
    </location>
</feature>
<organism evidence="3 4">
    <name type="scientific">candidate division CPR2 bacterium GW2011_GWC1_41_48</name>
    <dbReference type="NCBI Taxonomy" id="1618344"/>
    <lineage>
        <taxon>Bacteria</taxon>
        <taxon>Bacteria division CPR2</taxon>
    </lineage>
</organism>
<evidence type="ECO:0000259" key="2">
    <source>
        <dbReference type="Pfam" id="PF18917"/>
    </source>
</evidence>
<reference evidence="3 4" key="1">
    <citation type="journal article" date="2015" name="Nature">
        <title>rRNA introns, odd ribosomes, and small enigmatic genomes across a large radiation of phyla.</title>
        <authorList>
            <person name="Brown C.T."/>
            <person name="Hug L.A."/>
            <person name="Thomas B.C."/>
            <person name="Sharon I."/>
            <person name="Castelle C.J."/>
            <person name="Singh A."/>
            <person name="Wilkins M.J."/>
            <person name="Williams K.H."/>
            <person name="Banfield J.F."/>
        </authorList>
    </citation>
    <scope>NUCLEOTIDE SEQUENCE [LARGE SCALE GENOMIC DNA]</scope>
</reference>
<sequence length="72" mass="8472">MLIGTALLIIGLIYLLANLNLITLPVSFLDILWPLLLILVGAYILLAFTKARRYKRWAFRKYFRDSDRDMDR</sequence>
<evidence type="ECO:0000313" key="3">
    <source>
        <dbReference type="EMBL" id="KKS09488.1"/>
    </source>
</evidence>
<dbReference type="Proteomes" id="UP000033869">
    <property type="component" value="Unassembled WGS sequence"/>
</dbReference>
<dbReference type="AlphaFoldDB" id="A0A0G0Z8T7"/>
<keyword evidence="1" id="KW-0472">Membrane</keyword>
<evidence type="ECO:0000313" key="4">
    <source>
        <dbReference type="Proteomes" id="UP000033869"/>
    </source>
</evidence>
<keyword evidence="1" id="KW-0812">Transmembrane</keyword>
<dbReference type="Pfam" id="PF18917">
    <property type="entry name" value="LiaI-LiaF-like_TM1"/>
    <property type="match status" value="1"/>
</dbReference>
<keyword evidence="1" id="KW-1133">Transmembrane helix</keyword>
<dbReference type="EMBL" id="LCBL01000002">
    <property type="protein sequence ID" value="KKS09488.1"/>
    <property type="molecule type" value="Genomic_DNA"/>
</dbReference>